<evidence type="ECO:0000313" key="3">
    <source>
        <dbReference type="EMBL" id="EDP44470.1"/>
    </source>
</evidence>
<dbReference type="EMBL" id="AAYY01000003">
    <property type="protein sequence ID" value="EDP44470.1"/>
    <property type="molecule type" value="Genomic_DNA"/>
</dbReference>
<feature type="region of interest" description="Disordered" evidence="1">
    <location>
        <begin position="97"/>
        <end position="150"/>
    </location>
</feature>
<accession>A8PVT6</accession>
<dbReference type="STRING" id="425265.A8PVT6"/>
<dbReference type="OMA" id="RDMENEA"/>
<name>A8PVT6_MALGO</name>
<keyword evidence="2" id="KW-0472">Membrane</keyword>
<dbReference type="GeneID" id="5855989"/>
<dbReference type="OrthoDB" id="6604018at2759"/>
<dbReference type="RefSeq" id="XP_001731684.1">
    <property type="nucleotide sequence ID" value="XM_001731632.1"/>
</dbReference>
<dbReference type="VEuPathDB" id="FungiDB:MGL_0952"/>
<feature type="transmembrane region" description="Helical" evidence="2">
    <location>
        <begin position="6"/>
        <end position="27"/>
    </location>
</feature>
<evidence type="ECO:0000256" key="2">
    <source>
        <dbReference type="SAM" id="Phobius"/>
    </source>
</evidence>
<dbReference type="InParanoid" id="A8PVT6"/>
<gene>
    <name evidence="3" type="ORF">MGL_0952</name>
</gene>
<feature type="compositionally biased region" description="Basic and acidic residues" evidence="1">
    <location>
        <begin position="53"/>
        <end position="64"/>
    </location>
</feature>
<keyword evidence="4" id="KW-1185">Reference proteome</keyword>
<sequence length="150" mass="16937">MFQRALRYRVAFQTITVVAAAASLFYLRKPKSRVPEEPGPDGKPQQLMPWNPEKQERRDMENEAEWRSRFAGAQTRHERENAAIERMVQEAIARREQAAKELAAANATASPTSPEPTDTSQATAAVPDSKDQQNQSLLARLGQDKRAWSF</sequence>
<keyword evidence="2" id="KW-0812">Transmembrane</keyword>
<comment type="caution">
    <text evidence="3">The sequence shown here is derived from an EMBL/GenBank/DDBJ whole genome shotgun (WGS) entry which is preliminary data.</text>
</comment>
<proteinExistence type="predicted"/>
<organism evidence="3 4">
    <name type="scientific">Malassezia globosa (strain ATCC MYA-4612 / CBS 7966)</name>
    <name type="common">Dandruff-associated fungus</name>
    <dbReference type="NCBI Taxonomy" id="425265"/>
    <lineage>
        <taxon>Eukaryota</taxon>
        <taxon>Fungi</taxon>
        <taxon>Dikarya</taxon>
        <taxon>Basidiomycota</taxon>
        <taxon>Ustilaginomycotina</taxon>
        <taxon>Malasseziomycetes</taxon>
        <taxon>Malasseziales</taxon>
        <taxon>Malasseziaceae</taxon>
        <taxon>Malassezia</taxon>
    </lineage>
</organism>
<dbReference type="Proteomes" id="UP000008837">
    <property type="component" value="Unassembled WGS sequence"/>
</dbReference>
<keyword evidence="2" id="KW-1133">Transmembrane helix</keyword>
<feature type="region of interest" description="Disordered" evidence="1">
    <location>
        <begin position="31"/>
        <end position="64"/>
    </location>
</feature>
<reference evidence="3 4" key="1">
    <citation type="journal article" date="2007" name="Proc. Natl. Acad. Sci. U.S.A.">
        <title>Dandruff-associated Malassezia genomes reveal convergent and divergent virulence traits shared with plant and human fungal pathogens.</title>
        <authorList>
            <person name="Xu J."/>
            <person name="Saunders C.W."/>
            <person name="Hu P."/>
            <person name="Grant R.A."/>
            <person name="Boekhout T."/>
            <person name="Kuramae E.E."/>
            <person name="Kronstad J.W."/>
            <person name="Deangelis Y.M."/>
            <person name="Reeder N.L."/>
            <person name="Johnstone K.R."/>
            <person name="Leland M."/>
            <person name="Fieno A.M."/>
            <person name="Begley W.M."/>
            <person name="Sun Y."/>
            <person name="Lacey M.P."/>
            <person name="Chaudhary T."/>
            <person name="Keough T."/>
            <person name="Chu L."/>
            <person name="Sears R."/>
            <person name="Yuan B."/>
            <person name="Dawson T.L.Jr."/>
        </authorList>
    </citation>
    <scope>NUCLEOTIDE SEQUENCE [LARGE SCALE GENOMIC DNA]</scope>
    <source>
        <strain evidence="4">ATCC MYA-4612 / CBS 7966</strain>
    </source>
</reference>
<dbReference type="AlphaFoldDB" id="A8PVT6"/>
<feature type="compositionally biased region" description="Low complexity" evidence="1">
    <location>
        <begin position="100"/>
        <end position="120"/>
    </location>
</feature>
<protein>
    <submittedName>
        <fullName evidence="3">Uncharacterized protein</fullName>
    </submittedName>
</protein>
<dbReference type="KEGG" id="mgl:MGL_0952"/>
<evidence type="ECO:0000313" key="4">
    <source>
        <dbReference type="Proteomes" id="UP000008837"/>
    </source>
</evidence>
<evidence type="ECO:0000256" key="1">
    <source>
        <dbReference type="SAM" id="MobiDB-lite"/>
    </source>
</evidence>